<dbReference type="InterPro" id="IPR038765">
    <property type="entry name" value="Papain-like_cys_pep_sf"/>
</dbReference>
<dbReference type="Gene3D" id="2.60.40.1120">
    <property type="entry name" value="Carboxypeptidase-like, regulatory domain"/>
    <property type="match status" value="1"/>
</dbReference>
<dbReference type="EMBL" id="CP117416">
    <property type="protein sequence ID" value="WCT54024.1"/>
    <property type="molecule type" value="Genomic_DNA"/>
</dbReference>
<dbReference type="Gene3D" id="3.10.620.30">
    <property type="match status" value="1"/>
</dbReference>
<dbReference type="SUPFAM" id="SSF54001">
    <property type="entry name" value="Cysteine proteinases"/>
    <property type="match status" value="1"/>
</dbReference>
<protein>
    <submittedName>
        <fullName evidence="2">Transglutaminase-like domain-containing protein</fullName>
    </submittedName>
</protein>
<keyword evidence="3" id="KW-1185">Reference proteome</keyword>
<dbReference type="Pfam" id="PF01841">
    <property type="entry name" value="Transglut_core"/>
    <property type="match status" value="1"/>
</dbReference>
<dbReference type="Proteomes" id="UP001220509">
    <property type="component" value="Chromosome"/>
</dbReference>
<dbReference type="RefSeq" id="WP_273612578.1">
    <property type="nucleotide sequence ID" value="NZ_CP117416.1"/>
</dbReference>
<evidence type="ECO:0000313" key="3">
    <source>
        <dbReference type="Proteomes" id="UP001220509"/>
    </source>
</evidence>
<accession>A0AAX3LVP2</accession>
<dbReference type="PANTHER" id="PTHR35532">
    <property type="entry name" value="SIMILAR TO POLYHYDROXYALKANOATE DEPOLYMERASE"/>
    <property type="match status" value="1"/>
</dbReference>
<feature type="domain" description="Transglutaminase-like" evidence="1">
    <location>
        <begin position="157"/>
        <end position="216"/>
    </location>
</feature>
<dbReference type="InterPro" id="IPR002931">
    <property type="entry name" value="Transglutaminase-like"/>
</dbReference>
<name>A0AAX3LVP2_9BACL</name>
<dbReference type="AlphaFoldDB" id="A0AAX3LVP2"/>
<dbReference type="KEGG" id="pka:PQ456_12475"/>
<proteinExistence type="predicted"/>
<sequence length="888" mass="101347">MTVNTAYGLNMDVIEEKFAWKKEQAQGREESLFAVFEQDLSEQEKQLLQFLYAYMPLHDLADYDGAFFLNHIRQVLQVQADMPWGARIPDEIFVNYVLPYRVNNENIDHSRSVIYEELAERVQHLSMTDAILETNYWCHERATYIGTDIRTVSPLTIMRTALGRCGEQSTLTVTALRSIGIPARQCYTPRWAHCDSNHAWVEAWADGEWHFLGACEPEPVLDEGWFRLPAKRAMLVHTRVFADYNGPEEVTTTHPWYTEINLLAHYADVKTIHIHVTDEAGKPVVAEVQFQLYNSAEFYPLTSLMTDDQGHASLTTGYGDLFIHAYTSSVWGTAFLNTNTSSELTLVLKRYNIPVYAEHTTTNTSPTVVREEWKMTPPVAPVIDSGAKVDESTAHQHIQRIKAGTAIRTAFEHTFIDQEQARQYAEEWQLPTDRLWNILQTAKGNGEEIAAFLGECTLAELALGLRLLESLRPKDLTDTFRPVLHDHLQGVISLDEASHIYSSDWDQYVLCPRVHFEMLTPYRNYFADQWNTEQQHAFRSDPMLLATVLEQEIAVNNHIDRYTGMATPAAAHQLGVTDSVSRDIAFVAAARSLGIAARLEPLNAIPQYQLQGTWHSVQWKQEQSTFVEDSVLASATGQIQFVRASDDVEVVAEYQHNFTVAIFENGIYRTLDIPYGEKEVYQQPYNVLAGNYRLTTGTRLEDGSVLGTFTYFNVQPDQQIEVELVFRTEQQQIPVLLETLPEPLQHHIYSLQPNDEKEDRKEGYILAWLEPEREPTKHLLRELAELRAELEIWAGDIHLLIADEQEYGAVILDPLPAQSQIAIDSNYQFLEQWSDCLTSLGGDQLPVVIVVDTQHRVRYCLQGYKLGTGKELLRIVNGMNIDIHQEKN</sequence>
<dbReference type="PANTHER" id="PTHR35532:SF5">
    <property type="entry name" value="CARBOHYDRATE-BINDING DOMAIN-CONTAINING PROTEIN"/>
    <property type="match status" value="1"/>
</dbReference>
<organism evidence="2 3">
    <name type="scientific">Paenibacillus kyungheensis</name>
    <dbReference type="NCBI Taxonomy" id="1452732"/>
    <lineage>
        <taxon>Bacteria</taxon>
        <taxon>Bacillati</taxon>
        <taxon>Bacillota</taxon>
        <taxon>Bacilli</taxon>
        <taxon>Bacillales</taxon>
        <taxon>Paenibacillaceae</taxon>
        <taxon>Paenibacillus</taxon>
    </lineage>
</organism>
<evidence type="ECO:0000259" key="1">
    <source>
        <dbReference type="SMART" id="SM00460"/>
    </source>
</evidence>
<evidence type="ECO:0000313" key="2">
    <source>
        <dbReference type="EMBL" id="WCT54024.1"/>
    </source>
</evidence>
<reference evidence="2 3" key="1">
    <citation type="submission" date="2023-02" db="EMBL/GenBank/DDBJ databases">
        <title>Genome sequence of Paenibacillus kyungheensis KACC 18744.</title>
        <authorList>
            <person name="Kim S."/>
            <person name="Heo J."/>
            <person name="Kwon S.-W."/>
        </authorList>
    </citation>
    <scope>NUCLEOTIDE SEQUENCE [LARGE SCALE GENOMIC DNA]</scope>
    <source>
        <strain evidence="2 3">KACC 18744</strain>
    </source>
</reference>
<gene>
    <name evidence="2" type="ORF">PQ456_12475</name>
</gene>
<dbReference type="SMART" id="SM00460">
    <property type="entry name" value="TGc"/>
    <property type="match status" value="1"/>
</dbReference>